<feature type="transmembrane region" description="Helical" evidence="7">
    <location>
        <begin position="245"/>
        <end position="266"/>
    </location>
</feature>
<evidence type="ECO:0000256" key="7">
    <source>
        <dbReference type="RuleBase" id="RU363032"/>
    </source>
</evidence>
<dbReference type="Pfam" id="PF00528">
    <property type="entry name" value="BPD_transp_1"/>
    <property type="match status" value="1"/>
</dbReference>
<dbReference type="PANTHER" id="PTHR30151">
    <property type="entry name" value="ALKANE SULFONATE ABC TRANSPORTER-RELATED, MEMBRANE SUBUNIT"/>
    <property type="match status" value="1"/>
</dbReference>
<evidence type="ECO:0000313" key="11">
    <source>
        <dbReference type="Proteomes" id="UP001500449"/>
    </source>
</evidence>
<feature type="region of interest" description="Disordered" evidence="8">
    <location>
        <begin position="1"/>
        <end position="21"/>
    </location>
</feature>
<reference evidence="10 11" key="1">
    <citation type="journal article" date="2019" name="Int. J. Syst. Evol. Microbiol.">
        <title>The Global Catalogue of Microorganisms (GCM) 10K type strain sequencing project: providing services to taxonomists for standard genome sequencing and annotation.</title>
        <authorList>
            <consortium name="The Broad Institute Genomics Platform"/>
            <consortium name="The Broad Institute Genome Sequencing Center for Infectious Disease"/>
            <person name="Wu L."/>
            <person name="Ma J."/>
        </authorList>
    </citation>
    <scope>NUCLEOTIDE SEQUENCE [LARGE SCALE GENOMIC DNA]</scope>
    <source>
        <strain evidence="10 11">JCM 16009</strain>
    </source>
</reference>
<evidence type="ECO:0000313" key="10">
    <source>
        <dbReference type="EMBL" id="GAA1828734.1"/>
    </source>
</evidence>
<evidence type="ECO:0000256" key="6">
    <source>
        <dbReference type="ARBA" id="ARBA00023136"/>
    </source>
</evidence>
<keyword evidence="5 7" id="KW-1133">Transmembrane helix</keyword>
<feature type="transmembrane region" description="Helical" evidence="7">
    <location>
        <begin position="32"/>
        <end position="49"/>
    </location>
</feature>
<keyword evidence="4 7" id="KW-0812">Transmembrane</keyword>
<sequence>MSAGLETRPAATVETSAKQEQERRRALDSGRVLLPVAGVALLVAAWELLPRSGLVDSTFLPPFSVVLQTWWELATDGTLWPNVEVSLARSLGGFAVAVAVGIPLGLLIASYRWLARLLDPVVELFRNTAALALLPVFILILGIGETSKVSIIIYSCLWPVLLNTISGVRDVDPLFIRSARSLAMGRVTQFRKVILPAAVPAIFTGIRLAGATSILVLIAAEMVGATAGLGYFVNNAQFNFQIPQMYAGILTISVIGLLFNVALVALERHFSRWKR</sequence>
<keyword evidence="6 7" id="KW-0472">Membrane</keyword>
<dbReference type="RefSeq" id="WP_344411686.1">
    <property type="nucleotide sequence ID" value="NZ_BAAAQK010000001.1"/>
</dbReference>
<organism evidence="10 11">
    <name type="scientific">Pseudonocardia ailaonensis</name>
    <dbReference type="NCBI Taxonomy" id="367279"/>
    <lineage>
        <taxon>Bacteria</taxon>
        <taxon>Bacillati</taxon>
        <taxon>Actinomycetota</taxon>
        <taxon>Actinomycetes</taxon>
        <taxon>Pseudonocardiales</taxon>
        <taxon>Pseudonocardiaceae</taxon>
        <taxon>Pseudonocardia</taxon>
    </lineage>
</organism>
<comment type="caution">
    <text evidence="10">The sequence shown here is derived from an EMBL/GenBank/DDBJ whole genome shotgun (WGS) entry which is preliminary data.</text>
</comment>
<accession>A0ABN2MJ88</accession>
<dbReference type="CDD" id="cd06261">
    <property type="entry name" value="TM_PBP2"/>
    <property type="match status" value="1"/>
</dbReference>
<evidence type="ECO:0000256" key="3">
    <source>
        <dbReference type="ARBA" id="ARBA00022475"/>
    </source>
</evidence>
<dbReference type="Gene3D" id="1.10.3720.10">
    <property type="entry name" value="MetI-like"/>
    <property type="match status" value="1"/>
</dbReference>
<dbReference type="SUPFAM" id="SSF161098">
    <property type="entry name" value="MetI-like"/>
    <property type="match status" value="1"/>
</dbReference>
<gene>
    <name evidence="10" type="ORF">GCM10009836_03130</name>
</gene>
<name>A0ABN2MJ88_9PSEU</name>
<feature type="transmembrane region" description="Helical" evidence="7">
    <location>
        <begin position="124"/>
        <end position="143"/>
    </location>
</feature>
<evidence type="ECO:0000256" key="5">
    <source>
        <dbReference type="ARBA" id="ARBA00022989"/>
    </source>
</evidence>
<feature type="domain" description="ABC transmembrane type-1" evidence="9">
    <location>
        <begin position="83"/>
        <end position="267"/>
    </location>
</feature>
<proteinExistence type="inferred from homology"/>
<evidence type="ECO:0000256" key="1">
    <source>
        <dbReference type="ARBA" id="ARBA00004651"/>
    </source>
</evidence>
<dbReference type="PANTHER" id="PTHR30151:SF16">
    <property type="entry name" value="ABC TRANSPORTER PERMEASE PROTEIN"/>
    <property type="match status" value="1"/>
</dbReference>
<dbReference type="PROSITE" id="PS50928">
    <property type="entry name" value="ABC_TM1"/>
    <property type="match status" value="1"/>
</dbReference>
<dbReference type="Proteomes" id="UP001500449">
    <property type="component" value="Unassembled WGS sequence"/>
</dbReference>
<dbReference type="EMBL" id="BAAAQK010000001">
    <property type="protein sequence ID" value="GAA1828734.1"/>
    <property type="molecule type" value="Genomic_DNA"/>
</dbReference>
<evidence type="ECO:0000256" key="2">
    <source>
        <dbReference type="ARBA" id="ARBA00022448"/>
    </source>
</evidence>
<feature type="transmembrane region" description="Helical" evidence="7">
    <location>
        <begin position="214"/>
        <end position="233"/>
    </location>
</feature>
<feature type="transmembrane region" description="Helical" evidence="7">
    <location>
        <begin position="91"/>
        <end position="112"/>
    </location>
</feature>
<dbReference type="InterPro" id="IPR035906">
    <property type="entry name" value="MetI-like_sf"/>
</dbReference>
<feature type="transmembrane region" description="Helical" evidence="7">
    <location>
        <begin position="149"/>
        <end position="168"/>
    </location>
</feature>
<dbReference type="InterPro" id="IPR000515">
    <property type="entry name" value="MetI-like"/>
</dbReference>
<evidence type="ECO:0000256" key="8">
    <source>
        <dbReference type="SAM" id="MobiDB-lite"/>
    </source>
</evidence>
<comment type="similarity">
    <text evidence="7">Belongs to the binding-protein-dependent transport system permease family.</text>
</comment>
<protein>
    <submittedName>
        <fullName evidence="10">ABC transporter permease</fullName>
    </submittedName>
</protein>
<keyword evidence="3" id="KW-1003">Cell membrane</keyword>
<evidence type="ECO:0000259" key="9">
    <source>
        <dbReference type="PROSITE" id="PS50928"/>
    </source>
</evidence>
<keyword evidence="11" id="KW-1185">Reference proteome</keyword>
<evidence type="ECO:0000256" key="4">
    <source>
        <dbReference type="ARBA" id="ARBA00022692"/>
    </source>
</evidence>
<keyword evidence="2 7" id="KW-0813">Transport</keyword>
<comment type="subcellular location">
    <subcellularLocation>
        <location evidence="1 7">Cell membrane</location>
        <topology evidence="1 7">Multi-pass membrane protein</topology>
    </subcellularLocation>
</comment>